<dbReference type="Pfam" id="PF13649">
    <property type="entry name" value="Methyltransf_25"/>
    <property type="match status" value="1"/>
</dbReference>
<dbReference type="GO" id="GO:0030798">
    <property type="term" value="F:trans-aconitate 2-methyltransferase activity"/>
    <property type="evidence" value="ECO:0007669"/>
    <property type="project" value="UniProtKB-EC"/>
</dbReference>
<keyword evidence="2 4" id="KW-0808">Transferase</keyword>
<dbReference type="SUPFAM" id="SSF53335">
    <property type="entry name" value="S-adenosyl-L-methionine-dependent methyltransferases"/>
    <property type="match status" value="1"/>
</dbReference>
<dbReference type="PANTHER" id="PTHR44942">
    <property type="entry name" value="METHYLTRANSF_11 DOMAIN-CONTAINING PROTEIN"/>
    <property type="match status" value="1"/>
</dbReference>
<dbReference type="EC" id="2.1.1.144" evidence="4"/>
<gene>
    <name evidence="4" type="primary">tam_20</name>
    <name evidence="4" type="ORF">GALL_472830</name>
</gene>
<dbReference type="InterPro" id="IPR051052">
    <property type="entry name" value="Diverse_substrate_MTase"/>
</dbReference>
<evidence type="ECO:0000256" key="1">
    <source>
        <dbReference type="ARBA" id="ARBA00022603"/>
    </source>
</evidence>
<sequence>MPDTTNPYIIDTGAGTGIALEGLLPLLPIGARIDAVDISEDMVELGRVKYPSVSWHVGSAESFLEQATGAHLVVAAQAYQWMDRPRYLRAAKACLAPFGVLAILQNNRDFASSPFLDAYESLLEEMSPNYSRHYRFFDIAEELREVFAEVHTERAPWTRRMVGTDFLKMARSSTQVQRAVEAHGISFTQRLEELIQAHQSNQEVLIPYMSELFIAGDSPLPASLMGSE</sequence>
<evidence type="ECO:0000256" key="2">
    <source>
        <dbReference type="ARBA" id="ARBA00022679"/>
    </source>
</evidence>
<evidence type="ECO:0000313" key="4">
    <source>
        <dbReference type="EMBL" id="OIQ71103.1"/>
    </source>
</evidence>
<evidence type="ECO:0000259" key="3">
    <source>
        <dbReference type="Pfam" id="PF13649"/>
    </source>
</evidence>
<dbReference type="Gene3D" id="3.40.50.150">
    <property type="entry name" value="Vaccinia Virus protein VP39"/>
    <property type="match status" value="1"/>
</dbReference>
<comment type="caution">
    <text evidence="4">The sequence shown here is derived from an EMBL/GenBank/DDBJ whole genome shotgun (WGS) entry which is preliminary data.</text>
</comment>
<name>A0A1J5PTP2_9ZZZZ</name>
<protein>
    <submittedName>
        <fullName evidence="4">Trans-aconitate 2-methyltransferase</fullName>
        <ecNumber evidence="4">2.1.1.144</ecNumber>
    </submittedName>
</protein>
<dbReference type="InterPro" id="IPR041698">
    <property type="entry name" value="Methyltransf_25"/>
</dbReference>
<feature type="domain" description="Methyltransferase" evidence="3">
    <location>
        <begin position="9"/>
        <end position="99"/>
    </location>
</feature>
<organism evidence="4">
    <name type="scientific">mine drainage metagenome</name>
    <dbReference type="NCBI Taxonomy" id="410659"/>
    <lineage>
        <taxon>unclassified sequences</taxon>
        <taxon>metagenomes</taxon>
        <taxon>ecological metagenomes</taxon>
    </lineage>
</organism>
<keyword evidence="1 4" id="KW-0489">Methyltransferase</keyword>
<dbReference type="EMBL" id="MLJW01003880">
    <property type="protein sequence ID" value="OIQ71103.1"/>
    <property type="molecule type" value="Genomic_DNA"/>
</dbReference>
<dbReference type="AlphaFoldDB" id="A0A1J5PTP2"/>
<dbReference type="CDD" id="cd02440">
    <property type="entry name" value="AdoMet_MTases"/>
    <property type="match status" value="1"/>
</dbReference>
<dbReference type="InterPro" id="IPR029063">
    <property type="entry name" value="SAM-dependent_MTases_sf"/>
</dbReference>
<dbReference type="GO" id="GO:0032259">
    <property type="term" value="P:methylation"/>
    <property type="evidence" value="ECO:0007669"/>
    <property type="project" value="UniProtKB-KW"/>
</dbReference>
<proteinExistence type="predicted"/>
<dbReference type="PANTHER" id="PTHR44942:SF4">
    <property type="entry name" value="METHYLTRANSFERASE TYPE 11 DOMAIN-CONTAINING PROTEIN"/>
    <property type="match status" value="1"/>
</dbReference>
<reference evidence="4" key="1">
    <citation type="submission" date="2016-10" db="EMBL/GenBank/DDBJ databases">
        <title>Sequence of Gallionella enrichment culture.</title>
        <authorList>
            <person name="Poehlein A."/>
            <person name="Muehling M."/>
            <person name="Daniel R."/>
        </authorList>
    </citation>
    <scope>NUCLEOTIDE SEQUENCE</scope>
</reference>
<accession>A0A1J5PTP2</accession>